<comment type="similarity">
    <text evidence="1">Belongs to the outer membrane porin (Opr) (TC 1.B.25) family.</text>
</comment>
<dbReference type="Proteomes" id="UP000255165">
    <property type="component" value="Unassembled WGS sequence"/>
</dbReference>
<evidence type="ECO:0000256" key="2">
    <source>
        <dbReference type="ARBA" id="ARBA00022448"/>
    </source>
</evidence>
<dbReference type="PANTHER" id="PTHR34596:SF2">
    <property type="entry name" value="CHITOPORIN"/>
    <property type="match status" value="1"/>
</dbReference>
<name>A0A370NII6_9BURK</name>
<evidence type="ECO:0000256" key="3">
    <source>
        <dbReference type="ARBA" id="ARBA00022729"/>
    </source>
</evidence>
<proteinExistence type="inferred from homology"/>
<evidence type="ECO:0000313" key="5">
    <source>
        <dbReference type="Proteomes" id="UP000255165"/>
    </source>
</evidence>
<sequence length="244" mass="26394">MPGTRIATSSTAAPVASPSCTAPAIRYEPAASDYIDAGVGEGSRYRRNAQVAACQIWQIADKRSLKVTGYALWGRYQPDLGPSTTPRNEWHASSSLVYTSGPVSVSLGFGATHAPDSREMNFRLTPWANSDNRNQIQTWGQLDDFVWDGTRVLKLAGSWQVGPYLGLPGLALSASGIRGWAIRNPGRGNTTANEIDLGLTYDVRHGPLKGAAFGVFPARLRTHGFYGKSDRNDVKLTASYGRTF</sequence>
<dbReference type="GO" id="GO:0016020">
    <property type="term" value="C:membrane"/>
    <property type="evidence" value="ECO:0007669"/>
    <property type="project" value="InterPro"/>
</dbReference>
<evidence type="ECO:0000256" key="1">
    <source>
        <dbReference type="ARBA" id="ARBA00009075"/>
    </source>
</evidence>
<protein>
    <recommendedName>
        <fullName evidence="6">Porin</fullName>
    </recommendedName>
</protein>
<dbReference type="InterPro" id="IPR005318">
    <property type="entry name" value="OM_porin_bac"/>
</dbReference>
<dbReference type="Pfam" id="PF03573">
    <property type="entry name" value="OprD"/>
    <property type="match status" value="1"/>
</dbReference>
<dbReference type="RefSeq" id="WP_115216131.1">
    <property type="nucleotide sequence ID" value="NZ_QKWJ01000099.1"/>
</dbReference>
<dbReference type="AlphaFoldDB" id="A0A370NII6"/>
<keyword evidence="3" id="KW-0732">Signal</keyword>
<reference evidence="5" key="1">
    <citation type="submission" date="2018-06" db="EMBL/GenBank/DDBJ databases">
        <authorList>
            <person name="Feng T."/>
            <person name="Jeon C.O."/>
        </authorList>
    </citation>
    <scope>NUCLEOTIDE SEQUENCE [LARGE SCALE GENOMIC DNA]</scope>
    <source>
        <strain evidence="5">S23</strain>
    </source>
</reference>
<gene>
    <name evidence="4" type="ORF">DN412_37270</name>
</gene>
<dbReference type="Gene3D" id="2.40.160.10">
    <property type="entry name" value="Porin"/>
    <property type="match status" value="1"/>
</dbReference>
<dbReference type="GO" id="GO:0015288">
    <property type="term" value="F:porin activity"/>
    <property type="evidence" value="ECO:0007669"/>
    <property type="project" value="TreeGrafter"/>
</dbReference>
<keyword evidence="2" id="KW-0813">Transport</keyword>
<evidence type="ECO:0008006" key="6">
    <source>
        <dbReference type="Google" id="ProtNLM"/>
    </source>
</evidence>
<dbReference type="InterPro" id="IPR023614">
    <property type="entry name" value="Porin_dom_sf"/>
</dbReference>
<dbReference type="PANTHER" id="PTHR34596">
    <property type="entry name" value="CHITOPORIN"/>
    <property type="match status" value="1"/>
</dbReference>
<evidence type="ECO:0000313" key="4">
    <source>
        <dbReference type="EMBL" id="RDK05378.1"/>
    </source>
</evidence>
<organism evidence="4 5">
    <name type="scientific">Cupriavidus lacunae</name>
    <dbReference type="NCBI Taxonomy" id="2666307"/>
    <lineage>
        <taxon>Bacteria</taxon>
        <taxon>Pseudomonadati</taxon>
        <taxon>Pseudomonadota</taxon>
        <taxon>Betaproteobacteria</taxon>
        <taxon>Burkholderiales</taxon>
        <taxon>Burkholderiaceae</taxon>
        <taxon>Cupriavidus</taxon>
    </lineage>
</organism>
<accession>A0A370NII6</accession>
<keyword evidence="5" id="KW-1185">Reference proteome</keyword>
<dbReference type="EMBL" id="QKWJ01000099">
    <property type="protein sequence ID" value="RDK05378.1"/>
    <property type="molecule type" value="Genomic_DNA"/>
</dbReference>
<comment type="caution">
    <text evidence="4">The sequence shown here is derived from an EMBL/GenBank/DDBJ whole genome shotgun (WGS) entry which is preliminary data.</text>
</comment>